<dbReference type="Proteomes" id="UP001501116">
    <property type="component" value="Unassembled WGS sequence"/>
</dbReference>
<dbReference type="Pfam" id="PF11716">
    <property type="entry name" value="MDMPI_N"/>
    <property type="match status" value="1"/>
</dbReference>
<reference evidence="3 4" key="1">
    <citation type="journal article" date="2019" name="Int. J. Syst. Evol. Microbiol.">
        <title>The Global Catalogue of Microorganisms (GCM) 10K type strain sequencing project: providing services to taxonomists for standard genome sequencing and annotation.</title>
        <authorList>
            <consortium name="The Broad Institute Genomics Platform"/>
            <consortium name="The Broad Institute Genome Sequencing Center for Infectious Disease"/>
            <person name="Wu L."/>
            <person name="Ma J."/>
        </authorList>
    </citation>
    <scope>NUCLEOTIDE SEQUENCE [LARGE SCALE GENOMIC DNA]</scope>
    <source>
        <strain evidence="3 4">JCM 14545</strain>
    </source>
</reference>
<dbReference type="GO" id="GO:0016853">
    <property type="term" value="F:isomerase activity"/>
    <property type="evidence" value="ECO:0007669"/>
    <property type="project" value="UniProtKB-KW"/>
</dbReference>
<keyword evidence="4" id="KW-1185">Reference proteome</keyword>
<protein>
    <submittedName>
        <fullName evidence="3">Maleylpyruvate isomerase family mycothiol-dependent enzyme</fullName>
    </submittedName>
</protein>
<dbReference type="Pfam" id="PF07398">
    <property type="entry name" value="MDMPI_C"/>
    <property type="match status" value="1"/>
</dbReference>
<dbReference type="EMBL" id="BAAANN010000005">
    <property type="protein sequence ID" value="GAA1947892.1"/>
    <property type="molecule type" value="Genomic_DNA"/>
</dbReference>
<comment type="caution">
    <text evidence="3">The sequence shown here is derived from an EMBL/GenBank/DDBJ whole genome shotgun (WGS) entry which is preliminary data.</text>
</comment>
<evidence type="ECO:0000259" key="2">
    <source>
        <dbReference type="Pfam" id="PF11716"/>
    </source>
</evidence>
<proteinExistence type="predicted"/>
<dbReference type="InterPro" id="IPR024344">
    <property type="entry name" value="MDMPI_metal-binding"/>
</dbReference>
<evidence type="ECO:0000313" key="4">
    <source>
        <dbReference type="Proteomes" id="UP001501116"/>
    </source>
</evidence>
<dbReference type="SUPFAM" id="SSF109854">
    <property type="entry name" value="DinB/YfiT-like putative metalloenzymes"/>
    <property type="match status" value="1"/>
</dbReference>
<accession>A0ABN2QAS7</accession>
<dbReference type="InterPro" id="IPR034660">
    <property type="entry name" value="DinB/YfiT-like"/>
</dbReference>
<dbReference type="PANTHER" id="PTHR40758">
    <property type="entry name" value="CONSERVED PROTEIN"/>
    <property type="match status" value="1"/>
</dbReference>
<sequence>MRGHALVGYGRFLQVLEIEGELLAEAAHSASPDAPVPGCPGFTIGTTVRHVGSVSRMVLEWLRGRGRPRTWQRDPVPGQTEVGFMRSALAELRAELAAHQPEERTATWWPADPTYGFWRRRMAHETTVHRVDVQTAATAPRRSLPGITEDIAVDGIDEVLTLWFGQRLPMLGLSADRDTSVAVRSGRHTWIARAGPGETMAWRCSAREAENADAVLSAPPVQMYLWLWGRRSLGEVTPAGDAEATARFWALLRLATR</sequence>
<feature type="domain" description="MDMPI C-terminal" evidence="1">
    <location>
        <begin position="150"/>
        <end position="247"/>
    </location>
</feature>
<gene>
    <name evidence="3" type="ORF">GCM10009754_15140</name>
</gene>
<dbReference type="InterPro" id="IPR010872">
    <property type="entry name" value="MDMPI_C-term_domain"/>
</dbReference>
<evidence type="ECO:0000259" key="1">
    <source>
        <dbReference type="Pfam" id="PF07398"/>
    </source>
</evidence>
<dbReference type="PANTHER" id="PTHR40758:SF1">
    <property type="entry name" value="CONSERVED PROTEIN"/>
    <property type="match status" value="1"/>
</dbReference>
<name>A0ABN2QAS7_9PSEU</name>
<organism evidence="3 4">
    <name type="scientific">Amycolatopsis minnesotensis</name>
    <dbReference type="NCBI Taxonomy" id="337894"/>
    <lineage>
        <taxon>Bacteria</taxon>
        <taxon>Bacillati</taxon>
        <taxon>Actinomycetota</taxon>
        <taxon>Actinomycetes</taxon>
        <taxon>Pseudonocardiales</taxon>
        <taxon>Pseudonocardiaceae</taxon>
        <taxon>Amycolatopsis</taxon>
    </lineage>
</organism>
<evidence type="ECO:0000313" key="3">
    <source>
        <dbReference type="EMBL" id="GAA1947892.1"/>
    </source>
</evidence>
<dbReference type="RefSeq" id="WP_344414968.1">
    <property type="nucleotide sequence ID" value="NZ_BAAANN010000005.1"/>
</dbReference>
<keyword evidence="3" id="KW-0413">Isomerase</keyword>
<feature type="domain" description="Mycothiol-dependent maleylpyruvate isomerase metal-binding" evidence="2">
    <location>
        <begin position="23"/>
        <end position="134"/>
    </location>
</feature>